<accession>A0A100VV04</accession>
<protein>
    <submittedName>
        <fullName evidence="3">Putative sugar phosphatase of HAD superfamily</fullName>
    </submittedName>
</protein>
<dbReference type="GO" id="GO:0016791">
    <property type="term" value="F:phosphatase activity"/>
    <property type="evidence" value="ECO:0007669"/>
    <property type="project" value="TreeGrafter"/>
</dbReference>
<dbReference type="InterPro" id="IPR023214">
    <property type="entry name" value="HAD_sf"/>
</dbReference>
<dbReference type="InterPro" id="IPR036412">
    <property type="entry name" value="HAD-like_sf"/>
</dbReference>
<keyword evidence="4" id="KW-1185">Reference proteome</keyword>
<dbReference type="PANTHER" id="PTHR19288:SF95">
    <property type="entry name" value="D-GLYCEROL 3-PHOSPHATE PHOSPHATASE"/>
    <property type="match status" value="1"/>
</dbReference>
<evidence type="ECO:0000256" key="1">
    <source>
        <dbReference type="SAM" id="MobiDB-lite"/>
    </source>
</evidence>
<evidence type="ECO:0000313" key="3">
    <source>
        <dbReference type="EMBL" id="GAS86381.1"/>
    </source>
</evidence>
<name>A0A100VV04_9MYCO</name>
<dbReference type="InterPro" id="IPR041065">
    <property type="entry name" value="GNAT-like"/>
</dbReference>
<gene>
    <name evidence="3" type="ORF">RMCB_0477</name>
</gene>
<comment type="caution">
    <text evidence="3">The sequence shown here is derived from an EMBL/GenBank/DDBJ whole genome shotgun (WGS) entry which is preliminary data.</text>
</comment>
<dbReference type="Proteomes" id="UP000069620">
    <property type="component" value="Unassembled WGS sequence"/>
</dbReference>
<reference evidence="4" key="2">
    <citation type="submission" date="2016-02" db="EMBL/GenBank/DDBJ databases">
        <title>Draft genome sequence of five rapidly growing Mycobacterium species.</title>
        <authorList>
            <person name="Katahira K."/>
            <person name="Gotou Y."/>
            <person name="Iida K."/>
            <person name="Ogura Y."/>
            <person name="Hayashi T."/>
        </authorList>
    </citation>
    <scope>NUCLEOTIDE SEQUENCE [LARGE SCALE GENOMIC DNA]</scope>
    <source>
        <strain evidence="4">JCM15654</strain>
    </source>
</reference>
<dbReference type="GO" id="GO:0005737">
    <property type="term" value="C:cytoplasm"/>
    <property type="evidence" value="ECO:0007669"/>
    <property type="project" value="TreeGrafter"/>
</dbReference>
<dbReference type="SUPFAM" id="SSF56784">
    <property type="entry name" value="HAD-like"/>
    <property type="match status" value="1"/>
</dbReference>
<dbReference type="Pfam" id="PF18407">
    <property type="entry name" value="GNAT_like"/>
    <property type="match status" value="1"/>
</dbReference>
<feature type="domain" description="GCN5-related N-acetyltransferase-like" evidence="2">
    <location>
        <begin position="102"/>
        <end position="165"/>
    </location>
</feature>
<dbReference type="EMBL" id="BCSX01000006">
    <property type="protein sequence ID" value="GAS86381.1"/>
    <property type="molecule type" value="Genomic_DNA"/>
</dbReference>
<evidence type="ECO:0000259" key="2">
    <source>
        <dbReference type="Pfam" id="PF18407"/>
    </source>
</evidence>
<reference evidence="4" key="1">
    <citation type="journal article" date="2016" name="Genome Announc.">
        <title>Draft Genome Sequences of Five Rapidly Growing Mycobacterium Species, M. thermoresistibile, M. fortuitum subsp. acetamidolyticum, M. canariasense, M. brisbanense, and M. novocastrense.</title>
        <authorList>
            <person name="Katahira K."/>
            <person name="Ogura Y."/>
            <person name="Gotoh Y."/>
            <person name="Hayashi T."/>
        </authorList>
    </citation>
    <scope>NUCLEOTIDE SEQUENCE [LARGE SCALE GENOMIC DNA]</scope>
    <source>
        <strain evidence="4">JCM15654</strain>
    </source>
</reference>
<dbReference type="PANTHER" id="PTHR19288">
    <property type="entry name" value="4-NITROPHENYLPHOSPHATASE-RELATED"/>
    <property type="match status" value="1"/>
</dbReference>
<feature type="region of interest" description="Disordered" evidence="1">
    <location>
        <begin position="1"/>
        <end position="21"/>
    </location>
</feature>
<dbReference type="AlphaFoldDB" id="A0A100VV04"/>
<dbReference type="Pfam" id="PF13242">
    <property type="entry name" value="Hydrolase_like"/>
    <property type="match status" value="1"/>
</dbReference>
<proteinExistence type="predicted"/>
<dbReference type="STRING" id="146020.RMCB_0477"/>
<evidence type="ECO:0000313" key="4">
    <source>
        <dbReference type="Proteomes" id="UP000069620"/>
    </source>
</evidence>
<sequence length="167" mass="17510">MVAALQKGTGATPEVAGKPAPNMLRDALNQGVFRSALAIGDRLDTDIAGAAGAGLSSLLVLTGVTDVVDLIQAPPGHRPTYVAQDLRGLYESPATLRVGPQERWHVHIAADTATVSSFAKSANESALSLVRAIAHAVWTANLPWDTLTIVAADDVARKALRLWSLID</sequence>
<organism evidence="3 4">
    <name type="scientific">Mycolicibacterium brisbanense</name>
    <dbReference type="NCBI Taxonomy" id="146020"/>
    <lineage>
        <taxon>Bacteria</taxon>
        <taxon>Bacillati</taxon>
        <taxon>Actinomycetota</taxon>
        <taxon>Actinomycetes</taxon>
        <taxon>Mycobacteriales</taxon>
        <taxon>Mycobacteriaceae</taxon>
        <taxon>Mycolicibacterium</taxon>
    </lineage>
</organism>
<dbReference type="Gene3D" id="3.40.50.1000">
    <property type="entry name" value="HAD superfamily/HAD-like"/>
    <property type="match status" value="1"/>
</dbReference>
<dbReference type="Gene3D" id="3.30.300.290">
    <property type="match status" value="1"/>
</dbReference>